<dbReference type="InterPro" id="IPR013249">
    <property type="entry name" value="RNA_pol_sigma70_r4_t2"/>
</dbReference>
<dbReference type="GO" id="GO:0016987">
    <property type="term" value="F:sigma factor activity"/>
    <property type="evidence" value="ECO:0007669"/>
    <property type="project" value="UniProtKB-KW"/>
</dbReference>
<evidence type="ECO:0000259" key="6">
    <source>
        <dbReference type="Pfam" id="PF22029"/>
    </source>
</evidence>
<dbReference type="InterPro" id="IPR036388">
    <property type="entry name" value="WH-like_DNA-bd_sf"/>
</dbReference>
<organism evidence="7 8">
    <name type="scientific">Sphingobium chlorophenolicum</name>
    <dbReference type="NCBI Taxonomy" id="46429"/>
    <lineage>
        <taxon>Bacteria</taxon>
        <taxon>Pseudomonadati</taxon>
        <taxon>Pseudomonadota</taxon>
        <taxon>Alphaproteobacteria</taxon>
        <taxon>Sphingomonadales</taxon>
        <taxon>Sphingomonadaceae</taxon>
        <taxon>Sphingobium</taxon>
    </lineage>
</organism>
<dbReference type="NCBIfam" id="TIGR02937">
    <property type="entry name" value="sigma70-ECF"/>
    <property type="match status" value="1"/>
</dbReference>
<dbReference type="PANTHER" id="PTHR43133:SF25">
    <property type="entry name" value="RNA POLYMERASE SIGMA FACTOR RFAY-RELATED"/>
    <property type="match status" value="1"/>
</dbReference>
<comment type="similarity">
    <text evidence="1">Belongs to the sigma-70 factor family. ECF subfamily.</text>
</comment>
<evidence type="ECO:0000313" key="7">
    <source>
        <dbReference type="EMBL" id="KEQ52192.1"/>
    </source>
</evidence>
<evidence type="ECO:0000313" key="8">
    <source>
        <dbReference type="Proteomes" id="UP000028411"/>
    </source>
</evidence>
<dbReference type="Pfam" id="PF22029">
    <property type="entry name" value="PhyR_sigma2"/>
    <property type="match status" value="1"/>
</dbReference>
<comment type="caution">
    <text evidence="7">The sequence shown here is derived from an EMBL/GenBank/DDBJ whole genome shotgun (WGS) entry which is preliminary data.</text>
</comment>
<proteinExistence type="inferred from homology"/>
<dbReference type="Gene3D" id="1.10.1740.10">
    <property type="match status" value="1"/>
</dbReference>
<dbReference type="RefSeq" id="WP_037454912.1">
    <property type="nucleotide sequence ID" value="NZ_JFHR01000049.1"/>
</dbReference>
<dbReference type="InterPro" id="IPR039425">
    <property type="entry name" value="RNA_pol_sigma-70-like"/>
</dbReference>
<protein>
    <submittedName>
        <fullName evidence="7">RNA polymerase sigma factor, sigma-70 family protein</fullName>
    </submittedName>
</protein>
<evidence type="ECO:0000256" key="2">
    <source>
        <dbReference type="ARBA" id="ARBA00023015"/>
    </source>
</evidence>
<accession>A0A081RAG9</accession>
<dbReference type="CDD" id="cd06171">
    <property type="entry name" value="Sigma70_r4"/>
    <property type="match status" value="1"/>
</dbReference>
<dbReference type="OrthoDB" id="9797134at2"/>
<dbReference type="Gene3D" id="1.10.10.10">
    <property type="entry name" value="Winged helix-like DNA-binding domain superfamily/Winged helix DNA-binding domain"/>
    <property type="match status" value="1"/>
</dbReference>
<dbReference type="InterPro" id="IPR013324">
    <property type="entry name" value="RNA_pol_sigma_r3/r4-like"/>
</dbReference>
<name>A0A081RAG9_SPHCR</name>
<feature type="domain" description="PhyR sigma2" evidence="6">
    <location>
        <begin position="8"/>
        <end position="62"/>
    </location>
</feature>
<keyword evidence="2" id="KW-0805">Transcription regulation</keyword>
<evidence type="ECO:0000256" key="1">
    <source>
        <dbReference type="ARBA" id="ARBA00010641"/>
    </source>
</evidence>
<dbReference type="Pfam" id="PF08281">
    <property type="entry name" value="Sigma70_r4_2"/>
    <property type="match status" value="1"/>
</dbReference>
<dbReference type="SUPFAM" id="SSF88946">
    <property type="entry name" value="Sigma2 domain of RNA polymerase sigma factors"/>
    <property type="match status" value="1"/>
</dbReference>
<dbReference type="AlphaFoldDB" id="A0A081RAG9"/>
<dbReference type="InterPro" id="IPR053866">
    <property type="entry name" value="PhyR_sigma2"/>
</dbReference>
<dbReference type="GO" id="GO:0006352">
    <property type="term" value="P:DNA-templated transcription initiation"/>
    <property type="evidence" value="ECO:0007669"/>
    <property type="project" value="InterPro"/>
</dbReference>
<gene>
    <name evidence="7" type="ORF">BV95_03530</name>
</gene>
<evidence type="ECO:0000259" key="5">
    <source>
        <dbReference type="Pfam" id="PF08281"/>
    </source>
</evidence>
<reference evidence="7 8" key="1">
    <citation type="submission" date="2014-02" db="EMBL/GenBank/DDBJ databases">
        <title>Whole genome sequence of Sphingobium chlorophenolicum NBRC 16172.</title>
        <authorList>
            <person name="Gan H.M."/>
            <person name="Gan H.Y."/>
            <person name="Chew T.H."/>
            <person name="Savka M.A."/>
        </authorList>
    </citation>
    <scope>NUCLEOTIDE SEQUENCE [LARGE SCALE GENOMIC DNA]</scope>
    <source>
        <strain evidence="7 8">NBRC 16172</strain>
    </source>
</reference>
<evidence type="ECO:0000256" key="4">
    <source>
        <dbReference type="ARBA" id="ARBA00023163"/>
    </source>
</evidence>
<dbReference type="InterPro" id="IPR014284">
    <property type="entry name" value="RNA_pol_sigma-70_dom"/>
</dbReference>
<dbReference type="SUPFAM" id="SSF88659">
    <property type="entry name" value="Sigma3 and sigma4 domains of RNA polymerase sigma factors"/>
    <property type="match status" value="1"/>
</dbReference>
<dbReference type="GO" id="GO:0003677">
    <property type="term" value="F:DNA binding"/>
    <property type="evidence" value="ECO:0007669"/>
    <property type="project" value="InterPro"/>
</dbReference>
<dbReference type="Proteomes" id="UP000028411">
    <property type="component" value="Unassembled WGS sequence"/>
</dbReference>
<keyword evidence="4" id="KW-0804">Transcription</keyword>
<keyword evidence="3" id="KW-0731">Sigma factor</keyword>
<dbReference type="EMBL" id="JFHR01000049">
    <property type="protein sequence ID" value="KEQ52192.1"/>
    <property type="molecule type" value="Genomic_DNA"/>
</dbReference>
<dbReference type="eggNOG" id="COG1595">
    <property type="taxonomic scope" value="Bacteria"/>
</dbReference>
<feature type="domain" description="RNA polymerase sigma factor 70 region 4 type 2" evidence="5">
    <location>
        <begin position="102"/>
        <end position="154"/>
    </location>
</feature>
<sequence>MQDMMAIVEPLIPSLRRYARSLLRDQVSADDLVQDCLERVIGRWHQRRADGDARTWVFTILHNLAINRMRQTARRGVHVPVDDTSETAFATPPTQEDQLHHQAALTALAALPEDQRSVLLLIGVEDLSYAEAAAVLGVPLGTVMSRLSRARQRLAQLIEEGPARSATTGPGLRRVK</sequence>
<dbReference type="PANTHER" id="PTHR43133">
    <property type="entry name" value="RNA POLYMERASE ECF-TYPE SIGMA FACTO"/>
    <property type="match status" value="1"/>
</dbReference>
<dbReference type="InterPro" id="IPR013325">
    <property type="entry name" value="RNA_pol_sigma_r2"/>
</dbReference>
<dbReference type="PATRIC" id="fig|46429.4.peg.3522"/>
<evidence type="ECO:0000256" key="3">
    <source>
        <dbReference type="ARBA" id="ARBA00023082"/>
    </source>
</evidence>